<dbReference type="InterPro" id="IPR036188">
    <property type="entry name" value="FAD/NAD-bd_sf"/>
</dbReference>
<evidence type="ECO:0000256" key="4">
    <source>
        <dbReference type="ARBA" id="ARBA00023002"/>
    </source>
</evidence>
<protein>
    <submittedName>
        <fullName evidence="6">Tricarballylate dehydrogenase</fullName>
    </submittedName>
</protein>
<dbReference type="Proteomes" id="UP000183529">
    <property type="component" value="Unassembled WGS sequence"/>
</dbReference>
<feature type="domain" description="FAD-dependent oxidoreductase 2 FAD-binding" evidence="5">
    <location>
        <begin position="27"/>
        <end position="454"/>
    </location>
</feature>
<accession>A0AAQ1GAE1</accession>
<evidence type="ECO:0000313" key="7">
    <source>
        <dbReference type="Proteomes" id="UP000183529"/>
    </source>
</evidence>
<sequence length="493" mass="53310">MAEVSNAIQSATHRAIPTATPADSVADVLVIGGGNAALCAALMAREAGASVLLLESAPREWRGGNSQHTRNLRCMHDAPQDVLVDAYPEEEYWQDLLKVTGGITNEPLARLVIRASSTCRPWMRKHGVHFQPPLSGALHVARTNAFFMGGGKALVNAYYRSAEALGVQIRYETPVDRIEMDGTRFVAAYSGAQRFAARACVLAAGGFESNRAWLREAWGQNERGEWPADNFLIRGTRFNEGVLLKHMIEAGADAIGDPSQSHCVAIDARAPLYDGGICTRIDCVSLGVVVNRDAERFYDEGEDFWPKRYAIWGRLVAQQPDQIGYSIIDSKAVGRFMPPVFPGVQANTLPELARQLGLPEARFVETVQRYNAACRVGTFDHTTLDDCHTEHLQPPKTHWALPLDAPPFFGYALRPGITFTYLGLKVNAHAQVHFGGEPSANLYVAGEMMAGNVLGKGYAAGVGMSIGTAFGRIAGTQAARAAFESKGAARAAA</sequence>
<comment type="caution">
    <text evidence="6">The sequence shown here is derived from an EMBL/GenBank/DDBJ whole genome shotgun (WGS) entry which is preliminary data.</text>
</comment>
<dbReference type="SUPFAM" id="SSF56425">
    <property type="entry name" value="Succinate dehydrogenase/fumarate reductase flavoprotein, catalytic domain"/>
    <property type="match status" value="1"/>
</dbReference>
<dbReference type="Gene3D" id="3.90.700.10">
    <property type="entry name" value="Succinate dehydrogenase/fumarate reductase flavoprotein, catalytic domain"/>
    <property type="match status" value="1"/>
</dbReference>
<keyword evidence="3" id="KW-0274">FAD</keyword>
<proteinExistence type="predicted"/>
<keyword evidence="4" id="KW-0560">Oxidoreductase</keyword>
<dbReference type="InterPro" id="IPR050315">
    <property type="entry name" value="FAD-oxidoreductase_2"/>
</dbReference>
<dbReference type="Pfam" id="PF00890">
    <property type="entry name" value="FAD_binding_2"/>
    <property type="match status" value="1"/>
</dbReference>
<dbReference type="EMBL" id="FNZM01000001">
    <property type="protein sequence ID" value="SEI79648.1"/>
    <property type="molecule type" value="Genomic_DNA"/>
</dbReference>
<dbReference type="GO" id="GO:0016491">
    <property type="term" value="F:oxidoreductase activity"/>
    <property type="evidence" value="ECO:0007669"/>
    <property type="project" value="UniProtKB-KW"/>
</dbReference>
<dbReference type="PANTHER" id="PTHR43400:SF7">
    <property type="entry name" value="FAD-DEPENDENT OXIDOREDUCTASE 2 FAD BINDING DOMAIN-CONTAINING PROTEIN"/>
    <property type="match status" value="1"/>
</dbReference>
<dbReference type="Gene3D" id="3.50.50.60">
    <property type="entry name" value="FAD/NAD(P)-binding domain"/>
    <property type="match status" value="1"/>
</dbReference>
<dbReference type="AlphaFoldDB" id="A0AAQ1GAE1"/>
<dbReference type="InterPro" id="IPR003953">
    <property type="entry name" value="FAD-dep_OxRdtase_2_FAD-bd"/>
</dbReference>
<gene>
    <name evidence="6" type="ORF">SAMN05216550_10116</name>
</gene>
<dbReference type="InterPro" id="IPR027477">
    <property type="entry name" value="Succ_DH/fumarate_Rdtase_cat_sf"/>
</dbReference>
<reference evidence="6 7" key="1">
    <citation type="submission" date="2016-10" db="EMBL/GenBank/DDBJ databases">
        <authorList>
            <person name="Varghese N."/>
            <person name="Submissions S."/>
        </authorList>
    </citation>
    <scope>NUCLEOTIDE SEQUENCE [LARGE SCALE GENOMIC DNA]</scope>
    <source>
        <strain evidence="6 7">LMG 22274</strain>
    </source>
</reference>
<dbReference type="NCBIfam" id="TIGR02485">
    <property type="entry name" value="CobZ_N-term"/>
    <property type="match status" value="1"/>
</dbReference>
<evidence type="ECO:0000256" key="1">
    <source>
        <dbReference type="ARBA" id="ARBA00001974"/>
    </source>
</evidence>
<evidence type="ECO:0000256" key="3">
    <source>
        <dbReference type="ARBA" id="ARBA00022827"/>
    </source>
</evidence>
<dbReference type="SUPFAM" id="SSF51905">
    <property type="entry name" value="FAD/NAD(P)-binding domain"/>
    <property type="match status" value="1"/>
</dbReference>
<dbReference type="PANTHER" id="PTHR43400">
    <property type="entry name" value="FUMARATE REDUCTASE"/>
    <property type="match status" value="1"/>
</dbReference>
<evidence type="ECO:0000256" key="2">
    <source>
        <dbReference type="ARBA" id="ARBA00022630"/>
    </source>
</evidence>
<organism evidence="6 7">
    <name type="scientific">Paraburkholderia tropica</name>
    <dbReference type="NCBI Taxonomy" id="92647"/>
    <lineage>
        <taxon>Bacteria</taxon>
        <taxon>Pseudomonadati</taxon>
        <taxon>Pseudomonadota</taxon>
        <taxon>Betaproteobacteria</taxon>
        <taxon>Burkholderiales</taxon>
        <taxon>Burkholderiaceae</taxon>
        <taxon>Paraburkholderia</taxon>
    </lineage>
</organism>
<comment type="cofactor">
    <cofactor evidence="1">
        <name>FAD</name>
        <dbReference type="ChEBI" id="CHEBI:57692"/>
    </cofactor>
</comment>
<name>A0AAQ1GAE1_9BURK</name>
<evidence type="ECO:0000259" key="5">
    <source>
        <dbReference type="Pfam" id="PF00890"/>
    </source>
</evidence>
<keyword evidence="2" id="KW-0285">Flavoprotein</keyword>
<evidence type="ECO:0000313" key="6">
    <source>
        <dbReference type="EMBL" id="SEI79648.1"/>
    </source>
</evidence>
<dbReference type="RefSeq" id="WP_080180843.1">
    <property type="nucleotide sequence ID" value="NZ_CADFGN010000005.1"/>
</dbReference>
<dbReference type="NCBIfam" id="NF006130">
    <property type="entry name" value="PRK08274.1"/>
    <property type="match status" value="1"/>
</dbReference>
<dbReference type="InterPro" id="IPR012831">
    <property type="entry name" value="CobZ"/>
</dbReference>